<sequence>MAIEKYKFTGEGMSKVYANDEWMIGIKNWKNSNDLNGFSNLERHNKTDELFVLLEGSCTLVYAVESNDQIGFKGVEMERNKVYNIPKGLWHNTITEKDTKLVLMEASDTSMENSEVMELTEEQIHDIQSLF</sequence>
<protein>
    <submittedName>
        <fullName evidence="1">Cupin</fullName>
    </submittedName>
</protein>
<dbReference type="SUPFAM" id="SSF51182">
    <property type="entry name" value="RmlC-like cupins"/>
    <property type="match status" value="1"/>
</dbReference>
<dbReference type="AlphaFoldDB" id="A0A7C8GR65"/>
<accession>A0A7C8GR65</accession>
<reference evidence="1 2" key="1">
    <citation type="submission" date="2019-10" db="EMBL/GenBank/DDBJ databases">
        <title>Gracilibacillus sp. nov. isolated from rice seeds.</title>
        <authorList>
            <person name="He S."/>
        </authorList>
    </citation>
    <scope>NUCLEOTIDE SEQUENCE [LARGE SCALE GENOMIC DNA]</scope>
    <source>
        <strain evidence="1 2">TD8</strain>
    </source>
</reference>
<dbReference type="InterPro" id="IPR011051">
    <property type="entry name" value="RmlC_Cupin_sf"/>
</dbReference>
<dbReference type="Gene3D" id="2.60.120.10">
    <property type="entry name" value="Jelly Rolls"/>
    <property type="match status" value="1"/>
</dbReference>
<comment type="caution">
    <text evidence="1">The sequence shown here is derived from an EMBL/GenBank/DDBJ whole genome shotgun (WGS) entry which is preliminary data.</text>
</comment>
<proteinExistence type="predicted"/>
<dbReference type="InterPro" id="IPR014710">
    <property type="entry name" value="RmlC-like_jellyroll"/>
</dbReference>
<organism evidence="1 2">
    <name type="scientific">Gracilibacillus oryzae</name>
    <dbReference type="NCBI Taxonomy" id="1672701"/>
    <lineage>
        <taxon>Bacteria</taxon>
        <taxon>Bacillati</taxon>
        <taxon>Bacillota</taxon>
        <taxon>Bacilli</taxon>
        <taxon>Bacillales</taxon>
        <taxon>Bacillaceae</taxon>
        <taxon>Gracilibacillus</taxon>
    </lineage>
</organism>
<evidence type="ECO:0000313" key="1">
    <source>
        <dbReference type="EMBL" id="KAB8126064.1"/>
    </source>
</evidence>
<evidence type="ECO:0000313" key="2">
    <source>
        <dbReference type="Proteomes" id="UP000480246"/>
    </source>
</evidence>
<dbReference type="Proteomes" id="UP000480246">
    <property type="component" value="Unassembled WGS sequence"/>
</dbReference>
<dbReference type="RefSeq" id="WP_153406789.1">
    <property type="nucleotide sequence ID" value="NZ_ML762453.1"/>
</dbReference>
<keyword evidence="2" id="KW-1185">Reference proteome</keyword>
<dbReference type="EMBL" id="WEID01000117">
    <property type="protein sequence ID" value="KAB8126064.1"/>
    <property type="molecule type" value="Genomic_DNA"/>
</dbReference>
<dbReference type="OrthoDB" id="9798066at2"/>
<gene>
    <name evidence="1" type="ORF">F9U64_20745</name>
</gene>
<name>A0A7C8GR65_9BACI</name>